<dbReference type="GO" id="GO:0006508">
    <property type="term" value="P:proteolysis"/>
    <property type="evidence" value="ECO:0007669"/>
    <property type="project" value="UniProtKB-KW"/>
</dbReference>
<dbReference type="EMBL" id="CP014646">
    <property type="protein sequence ID" value="AMO37654.1"/>
    <property type="molecule type" value="Genomic_DNA"/>
</dbReference>
<keyword evidence="4" id="KW-0645">Protease</keyword>
<feature type="signal peptide" evidence="1">
    <location>
        <begin position="1"/>
        <end position="29"/>
    </location>
</feature>
<dbReference type="Gene3D" id="3.30.830.10">
    <property type="entry name" value="Metalloenzyme, LuxS/M16 peptidase-like"/>
    <property type="match status" value="2"/>
</dbReference>
<dbReference type="STRING" id="1134435.AC731_012295"/>
<dbReference type="GO" id="GO:0008233">
    <property type="term" value="F:peptidase activity"/>
    <property type="evidence" value="ECO:0007669"/>
    <property type="project" value="UniProtKB-KW"/>
</dbReference>
<evidence type="ECO:0000256" key="1">
    <source>
        <dbReference type="SAM" id="SignalP"/>
    </source>
</evidence>
<feature type="domain" description="Peptidase M16 N-terminal" evidence="2">
    <location>
        <begin position="54"/>
        <end position="189"/>
    </location>
</feature>
<evidence type="ECO:0000259" key="2">
    <source>
        <dbReference type="Pfam" id="PF00675"/>
    </source>
</evidence>
<organism evidence="4 5">
    <name type="scientific">Thauera humireducens</name>
    <dbReference type="NCBI Taxonomy" id="1134435"/>
    <lineage>
        <taxon>Bacteria</taxon>
        <taxon>Pseudomonadati</taxon>
        <taxon>Pseudomonadota</taxon>
        <taxon>Betaproteobacteria</taxon>
        <taxon>Rhodocyclales</taxon>
        <taxon>Zoogloeaceae</taxon>
        <taxon>Thauera</taxon>
    </lineage>
</organism>
<dbReference type="RefSeq" id="WP_048706459.1">
    <property type="nucleotide sequence ID" value="NZ_CP014646.1"/>
</dbReference>
<accession>A0A127K7L2</accession>
<dbReference type="PANTHER" id="PTHR11851:SF224">
    <property type="entry name" value="PROCESSING PROTEASE"/>
    <property type="match status" value="1"/>
</dbReference>
<name>A0A127K7L2_9RHOO</name>
<dbReference type="Pfam" id="PF05193">
    <property type="entry name" value="Peptidase_M16_C"/>
    <property type="match status" value="1"/>
</dbReference>
<dbReference type="AlphaFoldDB" id="A0A127K7L2"/>
<keyword evidence="1" id="KW-0732">Signal</keyword>
<dbReference type="InterPro" id="IPR007863">
    <property type="entry name" value="Peptidase_M16_C"/>
</dbReference>
<evidence type="ECO:0000259" key="3">
    <source>
        <dbReference type="Pfam" id="PF05193"/>
    </source>
</evidence>
<keyword evidence="5" id="KW-1185">Reference proteome</keyword>
<sequence>MILTPRFLAPALAGLALVAQLALAPAAVAGPKIEQWTAPSGARVSFVESRALPLVDIQVDFAAGSAFEPADKAGLASLTRSLLDAGTRALDEQQIAERIADIGAQIGGSTDNDRASLSIRSLSSAPERDAAVDLAATLLAQPVFPPEILERERRRAIAGLREALTKPATLAARRFNEALYSGHPYGTTTSPESLEAITRDDLVNFHRRHFGPQRAAIAIVGDVDRATAERIAQRLTAGLPPVEAAAPLPAPAAPQAETLRIPHPSAQAHILVGQPGMAREDADYFPLLVGNYVLGGGGFVSRLTQEVREKRGFAYSVYSYFAPQQVAGPFQIGLQTRGSQAEEALGVVRDTLAGFIAKGPSETELQGAKDNLINGFGLRLDSNAKTLDYVAMIGFYGLPLDWLDTYPHKVAAVTVDQVRDAFSRRIRSEHLVTVIAGGDGDTQAAPATAAETRE</sequence>
<evidence type="ECO:0000313" key="4">
    <source>
        <dbReference type="EMBL" id="AMO37654.1"/>
    </source>
</evidence>
<dbReference type="Pfam" id="PF00675">
    <property type="entry name" value="Peptidase_M16"/>
    <property type="match status" value="1"/>
</dbReference>
<dbReference type="PANTHER" id="PTHR11851">
    <property type="entry name" value="METALLOPROTEASE"/>
    <property type="match status" value="1"/>
</dbReference>
<dbReference type="InterPro" id="IPR011765">
    <property type="entry name" value="Pept_M16_N"/>
</dbReference>
<dbReference type="InterPro" id="IPR050361">
    <property type="entry name" value="MPP/UQCRC_Complex"/>
</dbReference>
<dbReference type="Proteomes" id="UP000036902">
    <property type="component" value="Chromosome"/>
</dbReference>
<feature type="domain" description="Peptidase M16 C-terminal" evidence="3">
    <location>
        <begin position="197"/>
        <end position="372"/>
    </location>
</feature>
<keyword evidence="4" id="KW-0378">Hydrolase</keyword>
<reference evidence="5" key="1">
    <citation type="submission" date="2016-03" db="EMBL/GenBank/DDBJ databases">
        <authorList>
            <person name="Ma C."/>
            <person name="Zhou S."/>
            <person name="Yang G."/>
        </authorList>
    </citation>
    <scope>NUCLEOTIDE SEQUENCE [LARGE SCALE GENOMIC DNA]</scope>
    <source>
        <strain evidence="5">SgZ-1</strain>
    </source>
</reference>
<dbReference type="KEGG" id="thu:AC731_012295"/>
<feature type="chain" id="PRO_5007797997" evidence="1">
    <location>
        <begin position="30"/>
        <end position="454"/>
    </location>
</feature>
<gene>
    <name evidence="4" type="ORF">AC731_012295</name>
</gene>
<dbReference type="InterPro" id="IPR011249">
    <property type="entry name" value="Metalloenz_LuxS/M16"/>
</dbReference>
<dbReference type="GO" id="GO:0046872">
    <property type="term" value="F:metal ion binding"/>
    <property type="evidence" value="ECO:0007669"/>
    <property type="project" value="InterPro"/>
</dbReference>
<evidence type="ECO:0000313" key="5">
    <source>
        <dbReference type="Proteomes" id="UP000036902"/>
    </source>
</evidence>
<dbReference type="SUPFAM" id="SSF63411">
    <property type="entry name" value="LuxS/MPP-like metallohydrolase"/>
    <property type="match status" value="2"/>
</dbReference>
<protein>
    <submittedName>
        <fullName evidence="4">Zinc protease</fullName>
    </submittedName>
</protein>
<proteinExistence type="predicted"/>